<organism evidence="2 3">
    <name type="scientific">Steinernema glaseri</name>
    <dbReference type="NCBI Taxonomy" id="37863"/>
    <lineage>
        <taxon>Eukaryota</taxon>
        <taxon>Metazoa</taxon>
        <taxon>Ecdysozoa</taxon>
        <taxon>Nematoda</taxon>
        <taxon>Chromadorea</taxon>
        <taxon>Rhabditida</taxon>
        <taxon>Tylenchina</taxon>
        <taxon>Panagrolaimomorpha</taxon>
        <taxon>Strongyloidoidea</taxon>
        <taxon>Steinernematidae</taxon>
        <taxon>Steinernema</taxon>
    </lineage>
</organism>
<evidence type="ECO:0000256" key="1">
    <source>
        <dbReference type="SAM" id="Phobius"/>
    </source>
</evidence>
<feature type="transmembrane region" description="Helical" evidence="1">
    <location>
        <begin position="275"/>
        <end position="298"/>
    </location>
</feature>
<evidence type="ECO:0000313" key="2">
    <source>
        <dbReference type="Proteomes" id="UP000095287"/>
    </source>
</evidence>
<accession>A0A1I7ZD56</accession>
<sequence length="339" mass="38404">MNLTEPSVDCNCQGVFPSDPVTQIIVASINFVLVAIVLWASYHVDKKDLCRMMYTLWLYLSHVPFDLAMLIISPLQMKGIVDNSGRLYEDRMNLVPIIGKIFQDIASQVYRVLALLMVVITYTSYRFPFFYHKVFNQSRRSMVFLSGFIFILVEVLASNFITLTAMETWSPTWDIIATIIFYFLQLFGTLPIVFVIVLYVASIISIVSYAKTKAQRGESNKNQRRQLISVIIYSTSPNILLLPLFLGNILLIIQINDEKLFNSTLVGVLVNTANIMRYCNYIRIPVITISTFAAFAPYRAVLMSGKRRRGDTTRVVTISRIGPSSVSTARSNNAQSAVR</sequence>
<dbReference type="Proteomes" id="UP000095287">
    <property type="component" value="Unplaced"/>
</dbReference>
<dbReference type="AlphaFoldDB" id="A0A1I7ZD56"/>
<dbReference type="WBParaSite" id="L893_g25253.t1">
    <property type="protein sequence ID" value="L893_g25253.t1"/>
    <property type="gene ID" value="L893_g25253"/>
</dbReference>
<evidence type="ECO:0000313" key="3">
    <source>
        <dbReference type="WBParaSite" id="L893_g25253.t1"/>
    </source>
</evidence>
<feature type="transmembrane region" description="Helical" evidence="1">
    <location>
        <begin position="109"/>
        <end position="131"/>
    </location>
</feature>
<feature type="transmembrane region" description="Helical" evidence="1">
    <location>
        <begin position="227"/>
        <end position="255"/>
    </location>
</feature>
<proteinExistence type="predicted"/>
<feature type="transmembrane region" description="Helical" evidence="1">
    <location>
        <begin position="56"/>
        <end position="77"/>
    </location>
</feature>
<feature type="transmembrane region" description="Helical" evidence="1">
    <location>
        <begin position="143"/>
        <end position="163"/>
    </location>
</feature>
<feature type="transmembrane region" description="Helical" evidence="1">
    <location>
        <begin position="175"/>
        <end position="207"/>
    </location>
</feature>
<feature type="transmembrane region" description="Helical" evidence="1">
    <location>
        <begin position="24"/>
        <end position="44"/>
    </location>
</feature>
<keyword evidence="2" id="KW-1185">Reference proteome</keyword>
<protein>
    <submittedName>
        <fullName evidence="3">G protein-coupled receptor</fullName>
    </submittedName>
</protein>
<keyword evidence="1" id="KW-0812">Transmembrane</keyword>
<reference evidence="3" key="1">
    <citation type="submission" date="2016-11" db="UniProtKB">
        <authorList>
            <consortium name="WormBaseParasite"/>
        </authorList>
    </citation>
    <scope>IDENTIFICATION</scope>
</reference>
<keyword evidence="1" id="KW-0472">Membrane</keyword>
<keyword evidence="1" id="KW-1133">Transmembrane helix</keyword>
<name>A0A1I7ZD56_9BILA</name>